<feature type="compositionally biased region" description="Low complexity" evidence="1">
    <location>
        <begin position="11"/>
        <end position="22"/>
    </location>
</feature>
<keyword evidence="2" id="KW-0812">Transmembrane</keyword>
<name>A0ABD5VNH9_9EURY</name>
<evidence type="ECO:0000313" key="5">
    <source>
        <dbReference type="Proteomes" id="UP001596395"/>
    </source>
</evidence>
<feature type="transmembrane region" description="Helical" evidence="2">
    <location>
        <begin position="61"/>
        <end position="83"/>
    </location>
</feature>
<dbReference type="Pfam" id="PF26268">
    <property type="entry name" value="DUF8071"/>
    <property type="match status" value="1"/>
</dbReference>
<evidence type="ECO:0000313" key="4">
    <source>
        <dbReference type="EMBL" id="MFC6955323.1"/>
    </source>
</evidence>
<evidence type="ECO:0000259" key="3">
    <source>
        <dbReference type="Pfam" id="PF26268"/>
    </source>
</evidence>
<feature type="region of interest" description="Disordered" evidence="1">
    <location>
        <begin position="1"/>
        <end position="23"/>
    </location>
</feature>
<keyword evidence="5" id="KW-1185">Reference proteome</keyword>
<keyword evidence="2" id="KW-0472">Membrane</keyword>
<dbReference type="InterPro" id="IPR058384">
    <property type="entry name" value="DUF8071"/>
</dbReference>
<organism evidence="4 5">
    <name type="scientific">Halorubellus litoreus</name>
    <dbReference type="NCBI Taxonomy" id="755308"/>
    <lineage>
        <taxon>Archaea</taxon>
        <taxon>Methanobacteriati</taxon>
        <taxon>Methanobacteriota</taxon>
        <taxon>Stenosarchaea group</taxon>
        <taxon>Halobacteria</taxon>
        <taxon>Halobacteriales</taxon>
        <taxon>Halorubellaceae</taxon>
        <taxon>Halorubellus</taxon>
    </lineage>
</organism>
<comment type="caution">
    <text evidence="4">The sequence shown here is derived from an EMBL/GenBank/DDBJ whole genome shotgun (WGS) entry which is preliminary data.</text>
</comment>
<dbReference type="EMBL" id="JBHSXN010000006">
    <property type="protein sequence ID" value="MFC6955323.1"/>
    <property type="molecule type" value="Genomic_DNA"/>
</dbReference>
<feature type="domain" description="DUF8071" evidence="3">
    <location>
        <begin position="53"/>
        <end position="192"/>
    </location>
</feature>
<protein>
    <recommendedName>
        <fullName evidence="3">DUF8071 domain-containing protein</fullName>
    </recommendedName>
</protein>
<feature type="transmembrane region" description="Helical" evidence="2">
    <location>
        <begin position="166"/>
        <end position="189"/>
    </location>
</feature>
<feature type="transmembrane region" description="Helical" evidence="2">
    <location>
        <begin position="103"/>
        <end position="121"/>
    </location>
</feature>
<feature type="transmembrane region" description="Helical" evidence="2">
    <location>
        <begin position="128"/>
        <end position="146"/>
    </location>
</feature>
<gene>
    <name evidence="4" type="ORF">ACFQGB_20875</name>
</gene>
<dbReference type="Proteomes" id="UP001596395">
    <property type="component" value="Unassembled WGS sequence"/>
</dbReference>
<evidence type="ECO:0000256" key="1">
    <source>
        <dbReference type="SAM" id="MobiDB-lite"/>
    </source>
</evidence>
<keyword evidence="2" id="KW-1133">Transmembrane helix</keyword>
<proteinExistence type="predicted"/>
<sequence>MVKSTDEPSSSDDSPLSALDAPVTPADGVDRLLGAGGRARDAFPTTRVVHGLFGRRASISVTLVVLAGVLAVGSAQHVFATVGYGTIESWAYGTWTGTNPEPLVFLGVAALLALAAASAAVNSGLVPTTALVAAPVYGVAFTRYGTSETFSRFGPDVVSLPEAAAFAAFVALLAAVPIAVVGFAVGVALRRDLPLPRPTEE</sequence>
<dbReference type="AlphaFoldDB" id="A0ABD5VNH9"/>
<accession>A0ABD5VNH9</accession>
<dbReference type="RefSeq" id="WP_336352253.1">
    <property type="nucleotide sequence ID" value="NZ_JAZAQL010000006.1"/>
</dbReference>
<reference evidence="4 5" key="1">
    <citation type="journal article" date="2019" name="Int. J. Syst. Evol. Microbiol.">
        <title>The Global Catalogue of Microorganisms (GCM) 10K type strain sequencing project: providing services to taxonomists for standard genome sequencing and annotation.</title>
        <authorList>
            <consortium name="The Broad Institute Genomics Platform"/>
            <consortium name="The Broad Institute Genome Sequencing Center for Infectious Disease"/>
            <person name="Wu L."/>
            <person name="Ma J."/>
        </authorList>
    </citation>
    <scope>NUCLEOTIDE SEQUENCE [LARGE SCALE GENOMIC DNA]</scope>
    <source>
        <strain evidence="4 5">GX26</strain>
    </source>
</reference>
<evidence type="ECO:0000256" key="2">
    <source>
        <dbReference type="SAM" id="Phobius"/>
    </source>
</evidence>